<feature type="region of interest" description="Disordered" evidence="2">
    <location>
        <begin position="44"/>
        <end position="143"/>
    </location>
</feature>
<dbReference type="InterPro" id="IPR028082">
    <property type="entry name" value="Peripla_BP_I"/>
</dbReference>
<dbReference type="OrthoDB" id="9769871at2"/>
<dbReference type="Gene3D" id="3.40.50.2300">
    <property type="match status" value="2"/>
</dbReference>
<feature type="domain" description="ABC transporter substrate-binding protein PnrA-like" evidence="4">
    <location>
        <begin position="151"/>
        <end position="427"/>
    </location>
</feature>
<dbReference type="InterPro" id="IPR003760">
    <property type="entry name" value="PnrA-like"/>
</dbReference>
<dbReference type="GO" id="GO:0005886">
    <property type="term" value="C:plasma membrane"/>
    <property type="evidence" value="ECO:0007669"/>
    <property type="project" value="InterPro"/>
</dbReference>
<sequence>MKLARRCKTAPLAAALMLVFAGAAVAEPAAEGATQAPAAGTSAVQAGSAKAPAHTEGAARGSSHEAAAPSGSSSSGSASSASRSASPAAGTKASSSGTAASSSGAAASSSGSAGAAPAGKAAAGTAPSGTAPSSSTGADGQPAHKVEAELKVGFVLPTTPDGSGWSRSHQNGIDLLRDKLGDRVQVTVLDNVRDVDAEKAFRQLADEGNRLIIGTGPSYDGLMRRLALEYPDVRWEVAGLDTSAGNIRAYGARSYEGVYLAGVAAGKMTKTDVIGFVAPVPIPEVVRNIDAFALGAQSVNPTARVKVAWINGWNDPVRETEATQTLITTGADVIISNTGTDDALKQAERVGKYGFGWASDRSAAAPKAHLGSVAFDWGEYYVQSANQVLSGRWKPTPTWQGVKDGRVDLVALSEKNLSPEARAAVQEKREALKKGTLQIWKGPLVTVDDRELLPAGKVADDRFLESLMTLVKGVEGQVPVGR</sequence>
<evidence type="ECO:0000313" key="5">
    <source>
        <dbReference type="EMBL" id="RRN44803.1"/>
    </source>
</evidence>
<comment type="caution">
    <text evidence="5">The sequence shown here is derived from an EMBL/GenBank/DDBJ whole genome shotgun (WGS) entry which is preliminary data.</text>
</comment>
<dbReference type="PANTHER" id="PTHR43208">
    <property type="entry name" value="ABC TRANSPORTER SUBSTRATE-BINDING PROTEIN"/>
    <property type="match status" value="1"/>
</dbReference>
<feature type="compositionally biased region" description="Low complexity" evidence="2">
    <location>
        <begin position="64"/>
        <end position="138"/>
    </location>
</feature>
<dbReference type="PANTHER" id="PTHR43208:SF1">
    <property type="entry name" value="ABC TRANSPORTER SUBSTRATE-BINDING PROTEIN"/>
    <property type="match status" value="1"/>
</dbReference>
<evidence type="ECO:0000256" key="2">
    <source>
        <dbReference type="SAM" id="MobiDB-lite"/>
    </source>
</evidence>
<dbReference type="CDD" id="cd19963">
    <property type="entry name" value="PBP1_BMP-like"/>
    <property type="match status" value="1"/>
</dbReference>
<dbReference type="EMBL" id="RRUE01000001">
    <property type="protein sequence ID" value="RRN44803.1"/>
    <property type="molecule type" value="Genomic_DNA"/>
</dbReference>
<keyword evidence="1 3" id="KW-0732">Signal</keyword>
<dbReference type="InterPro" id="IPR052910">
    <property type="entry name" value="ABC-Purine-Binding"/>
</dbReference>
<dbReference type="AlphaFoldDB" id="A0A3R8LRU4"/>
<reference evidence="5 6" key="1">
    <citation type="submission" date="2018-11" db="EMBL/GenBank/DDBJ databases">
        <title>Genome sequencing of Lautropia sp. KCOM 2505 (= ChDC F240).</title>
        <authorList>
            <person name="Kook J.-K."/>
            <person name="Park S.-N."/>
            <person name="Lim Y.K."/>
        </authorList>
    </citation>
    <scope>NUCLEOTIDE SEQUENCE [LARGE SCALE GENOMIC DNA]</scope>
    <source>
        <strain evidence="5 6">KCOM 2505</strain>
    </source>
</reference>
<name>A0A3R8LRU4_9BURK</name>
<dbReference type="Pfam" id="PF02608">
    <property type="entry name" value="Bmp"/>
    <property type="match status" value="1"/>
</dbReference>
<evidence type="ECO:0000259" key="4">
    <source>
        <dbReference type="Pfam" id="PF02608"/>
    </source>
</evidence>
<accession>A0A3R8LRU4</accession>
<dbReference type="RefSeq" id="WP_125094235.1">
    <property type="nucleotide sequence ID" value="NZ_RRUE01000001.1"/>
</dbReference>
<protein>
    <submittedName>
        <fullName evidence="5">BMP family ABC transporter substrate-binding protein</fullName>
    </submittedName>
</protein>
<dbReference type="SUPFAM" id="SSF53822">
    <property type="entry name" value="Periplasmic binding protein-like I"/>
    <property type="match status" value="1"/>
</dbReference>
<evidence type="ECO:0000256" key="3">
    <source>
        <dbReference type="SAM" id="SignalP"/>
    </source>
</evidence>
<feature type="chain" id="PRO_5018657794" evidence="3">
    <location>
        <begin position="27"/>
        <end position="482"/>
    </location>
</feature>
<organism evidence="5 6">
    <name type="scientific">Lautropia dentalis</name>
    <dbReference type="NCBI Taxonomy" id="2490857"/>
    <lineage>
        <taxon>Bacteria</taxon>
        <taxon>Pseudomonadati</taxon>
        <taxon>Pseudomonadota</taxon>
        <taxon>Betaproteobacteria</taxon>
        <taxon>Burkholderiales</taxon>
        <taxon>Burkholderiaceae</taxon>
        <taxon>Lautropia</taxon>
    </lineage>
</organism>
<evidence type="ECO:0000313" key="6">
    <source>
        <dbReference type="Proteomes" id="UP000270261"/>
    </source>
</evidence>
<gene>
    <name evidence="5" type="ORF">EHV23_00445</name>
</gene>
<keyword evidence="6" id="KW-1185">Reference proteome</keyword>
<dbReference type="Proteomes" id="UP000270261">
    <property type="component" value="Unassembled WGS sequence"/>
</dbReference>
<evidence type="ECO:0000256" key="1">
    <source>
        <dbReference type="ARBA" id="ARBA00022729"/>
    </source>
</evidence>
<feature type="signal peptide" evidence="3">
    <location>
        <begin position="1"/>
        <end position="26"/>
    </location>
</feature>
<proteinExistence type="predicted"/>